<dbReference type="Gramene" id="EME27372">
    <property type="protein sequence ID" value="EME27372"/>
    <property type="gene ID" value="Gasu_50990"/>
</dbReference>
<dbReference type="GeneID" id="17086287"/>
<organism evidence="1 2">
    <name type="scientific">Galdieria sulphuraria</name>
    <name type="common">Red alga</name>
    <dbReference type="NCBI Taxonomy" id="130081"/>
    <lineage>
        <taxon>Eukaryota</taxon>
        <taxon>Rhodophyta</taxon>
        <taxon>Bangiophyceae</taxon>
        <taxon>Galdieriales</taxon>
        <taxon>Galdieriaceae</taxon>
        <taxon>Galdieria</taxon>
    </lineage>
</organism>
<name>M2XBW6_GALSU</name>
<gene>
    <name evidence="1" type="ORF">Gasu_50990</name>
</gene>
<sequence length="98" mass="11517">MIDPRRRPSFLGQGKRWVLYKLVEKSTMTPGICLKKTCGIQELPLDDESETAKNSFCFLVLRERLYNNSSLLRVFQGVWKNLIFQRFFILLDILSPFT</sequence>
<reference evidence="2" key="1">
    <citation type="journal article" date="2013" name="Science">
        <title>Gene transfer from bacteria and archaea facilitated evolution of an extremophilic eukaryote.</title>
        <authorList>
            <person name="Schonknecht G."/>
            <person name="Chen W.H."/>
            <person name="Ternes C.M."/>
            <person name="Barbier G.G."/>
            <person name="Shrestha R.P."/>
            <person name="Stanke M."/>
            <person name="Brautigam A."/>
            <person name="Baker B.J."/>
            <person name="Banfield J.F."/>
            <person name="Garavito R.M."/>
            <person name="Carr K."/>
            <person name="Wilkerson C."/>
            <person name="Rensing S.A."/>
            <person name="Gagneul D."/>
            <person name="Dickenson N.E."/>
            <person name="Oesterhelt C."/>
            <person name="Lercher M.J."/>
            <person name="Weber A.P."/>
        </authorList>
    </citation>
    <scope>NUCLEOTIDE SEQUENCE [LARGE SCALE GENOMIC DNA]</scope>
    <source>
        <strain evidence="2">074W</strain>
    </source>
</reference>
<dbReference type="RefSeq" id="XP_005703892.1">
    <property type="nucleotide sequence ID" value="XM_005703835.1"/>
</dbReference>
<accession>M2XBW6</accession>
<dbReference type="EMBL" id="KB454533">
    <property type="protein sequence ID" value="EME27372.1"/>
    <property type="molecule type" value="Genomic_DNA"/>
</dbReference>
<keyword evidence="2" id="KW-1185">Reference proteome</keyword>
<protein>
    <submittedName>
        <fullName evidence="1">Uncharacterized protein</fullName>
    </submittedName>
</protein>
<proteinExistence type="predicted"/>
<dbReference type="AlphaFoldDB" id="M2XBW6"/>
<evidence type="ECO:0000313" key="2">
    <source>
        <dbReference type="Proteomes" id="UP000030680"/>
    </source>
</evidence>
<evidence type="ECO:0000313" key="1">
    <source>
        <dbReference type="EMBL" id="EME27372.1"/>
    </source>
</evidence>
<dbReference type="Proteomes" id="UP000030680">
    <property type="component" value="Unassembled WGS sequence"/>
</dbReference>